<feature type="region of interest" description="Disordered" evidence="9">
    <location>
        <begin position="478"/>
        <end position="638"/>
    </location>
</feature>
<dbReference type="Proteomes" id="UP000011976">
    <property type="component" value="Unassembled WGS sequence"/>
</dbReference>
<dbReference type="PROSITE" id="PS50016">
    <property type="entry name" value="ZF_PHD_2"/>
    <property type="match status" value="1"/>
</dbReference>
<dbReference type="InterPro" id="IPR001965">
    <property type="entry name" value="Znf_PHD"/>
</dbReference>
<dbReference type="GO" id="GO:0006368">
    <property type="term" value="P:transcription elongation by RNA polymerase II"/>
    <property type="evidence" value="ECO:0007669"/>
    <property type="project" value="TreeGrafter"/>
</dbReference>
<feature type="compositionally biased region" description="Pro residues" evidence="9">
    <location>
        <begin position="931"/>
        <end position="948"/>
    </location>
</feature>
<dbReference type="PROSITE" id="PS51321">
    <property type="entry name" value="TFIIS_CENTRAL"/>
    <property type="match status" value="1"/>
</dbReference>
<dbReference type="Pfam" id="PF00628">
    <property type="entry name" value="PHD"/>
    <property type="match status" value="1"/>
</dbReference>
<evidence type="ECO:0000256" key="7">
    <source>
        <dbReference type="ARBA" id="ARBA00023242"/>
    </source>
</evidence>
<dbReference type="InterPro" id="IPR011011">
    <property type="entry name" value="Znf_FYVE_PHD"/>
</dbReference>
<evidence type="ECO:0000259" key="11">
    <source>
        <dbReference type="PROSITE" id="PS51321"/>
    </source>
</evidence>
<feature type="compositionally biased region" description="Basic and acidic residues" evidence="9">
    <location>
        <begin position="552"/>
        <end position="567"/>
    </location>
</feature>
<dbReference type="STRING" id="1151754.M9LVJ3"/>
<name>M9LVJ3_PSEA3</name>
<feature type="compositionally biased region" description="Acidic residues" evidence="9">
    <location>
        <begin position="196"/>
        <end position="219"/>
    </location>
</feature>
<comment type="similarity">
    <text evidence="2">Belongs to the BYE1 family.</text>
</comment>
<evidence type="ECO:0000256" key="8">
    <source>
        <dbReference type="PROSITE-ProRule" id="PRU00146"/>
    </source>
</evidence>
<dbReference type="SMART" id="SM00249">
    <property type="entry name" value="PHD"/>
    <property type="match status" value="1"/>
</dbReference>
<feature type="compositionally biased region" description="Polar residues" evidence="9">
    <location>
        <begin position="620"/>
        <end position="633"/>
    </location>
</feature>
<feature type="region of interest" description="Disordered" evidence="9">
    <location>
        <begin position="905"/>
        <end position="1037"/>
    </location>
</feature>
<dbReference type="Gene3D" id="3.30.40.10">
    <property type="entry name" value="Zinc/RING finger domain, C3HC4 (zinc finger)"/>
    <property type="match status" value="1"/>
</dbReference>
<feature type="compositionally biased region" description="Basic and acidic residues" evidence="9">
    <location>
        <begin position="478"/>
        <end position="487"/>
    </location>
</feature>
<comment type="function">
    <text evidence="1">Negative regulator of transcription elongation.</text>
</comment>
<evidence type="ECO:0000256" key="6">
    <source>
        <dbReference type="ARBA" id="ARBA00022833"/>
    </source>
</evidence>
<feature type="compositionally biased region" description="Polar residues" evidence="9">
    <location>
        <begin position="516"/>
        <end position="528"/>
    </location>
</feature>
<dbReference type="GO" id="GO:0031440">
    <property type="term" value="P:regulation of mRNA 3'-end processing"/>
    <property type="evidence" value="ECO:0007669"/>
    <property type="project" value="TreeGrafter"/>
</dbReference>
<dbReference type="SMART" id="SM00510">
    <property type="entry name" value="TFS2M"/>
    <property type="match status" value="1"/>
</dbReference>
<evidence type="ECO:0000256" key="5">
    <source>
        <dbReference type="ARBA" id="ARBA00022771"/>
    </source>
</evidence>
<dbReference type="GO" id="GO:0031564">
    <property type="term" value="P:transcription antitermination"/>
    <property type="evidence" value="ECO:0007669"/>
    <property type="project" value="TreeGrafter"/>
</dbReference>
<evidence type="ECO:0000256" key="9">
    <source>
        <dbReference type="SAM" id="MobiDB-lite"/>
    </source>
</evidence>
<dbReference type="InterPro" id="IPR019787">
    <property type="entry name" value="Znf_PHD-finger"/>
</dbReference>
<proteinExistence type="inferred from homology"/>
<keyword evidence="4" id="KW-0479">Metal-binding</keyword>
<protein>
    <recommendedName>
        <fullName evidence="3">Transcription factor BYE1</fullName>
    </recommendedName>
</protein>
<keyword evidence="6" id="KW-0862">Zinc</keyword>
<dbReference type="OrthoDB" id="436852at2759"/>
<feature type="region of interest" description="Disordered" evidence="9">
    <location>
        <begin position="825"/>
        <end position="867"/>
    </location>
</feature>
<dbReference type="PANTHER" id="PTHR11477">
    <property type="entry name" value="TRANSCRIPTION FACTOR S-II ZINC FINGER DOMAIN-CONTAINING PROTEIN"/>
    <property type="match status" value="1"/>
</dbReference>
<evidence type="ECO:0000256" key="1">
    <source>
        <dbReference type="ARBA" id="ARBA00002311"/>
    </source>
</evidence>
<feature type="domain" description="TFIIS central" evidence="11">
    <location>
        <begin position="310"/>
        <end position="444"/>
    </location>
</feature>
<feature type="region of interest" description="Disordered" evidence="9">
    <location>
        <begin position="100"/>
        <end position="119"/>
    </location>
</feature>
<feature type="compositionally biased region" description="Low complexity" evidence="9">
    <location>
        <begin position="278"/>
        <end position="290"/>
    </location>
</feature>
<dbReference type="Gene3D" id="1.10.472.30">
    <property type="entry name" value="Transcription elongation factor S-II, central domain"/>
    <property type="match status" value="1"/>
</dbReference>
<accession>M9LVJ3</accession>
<dbReference type="SUPFAM" id="SSF57903">
    <property type="entry name" value="FYVE/PHD zinc finger"/>
    <property type="match status" value="1"/>
</dbReference>
<feature type="compositionally biased region" description="Low complexity" evidence="9">
    <location>
        <begin position="25"/>
        <end position="41"/>
    </location>
</feature>
<dbReference type="GO" id="GO:0006362">
    <property type="term" value="P:transcription elongation by RNA polymerase I"/>
    <property type="evidence" value="ECO:0007669"/>
    <property type="project" value="TreeGrafter"/>
</dbReference>
<feature type="compositionally biased region" description="Basic and acidic residues" evidence="9">
    <location>
        <begin position="836"/>
        <end position="850"/>
    </location>
</feature>
<feature type="region of interest" description="Disordered" evidence="9">
    <location>
        <begin position="1"/>
        <end position="94"/>
    </location>
</feature>
<feature type="compositionally biased region" description="Pro residues" evidence="9">
    <location>
        <begin position="1014"/>
        <end position="1033"/>
    </location>
</feature>
<organism evidence="12 13">
    <name type="scientific">Pseudozyma antarctica (strain T-34)</name>
    <name type="common">Yeast</name>
    <name type="synonym">Candida antarctica</name>
    <dbReference type="NCBI Taxonomy" id="1151754"/>
    <lineage>
        <taxon>Eukaryota</taxon>
        <taxon>Fungi</taxon>
        <taxon>Dikarya</taxon>
        <taxon>Basidiomycota</taxon>
        <taxon>Ustilaginomycotina</taxon>
        <taxon>Ustilaginomycetes</taxon>
        <taxon>Ustilaginales</taxon>
        <taxon>Ustilaginaceae</taxon>
        <taxon>Moesziomyces</taxon>
    </lineage>
</organism>
<feature type="domain" description="PHD-type" evidence="10">
    <location>
        <begin position="119"/>
        <end position="169"/>
    </location>
</feature>
<dbReference type="AlphaFoldDB" id="M9LVJ3"/>
<dbReference type="Pfam" id="PF07744">
    <property type="entry name" value="SPOC"/>
    <property type="match status" value="1"/>
</dbReference>
<sequence length="1093" mass="114983">MSVSAAEAGPSAPDVPLETVPALDTTNGTSSESAAATAAPRRGTRARKPTSKAAGVDAAEAAAVQETQQTSTRSAKKRKADELAADTAADPDAINNEVAQVFEGASGHASDADDDEDDKQYCICRGKDDGTFMISCERCQEWFHTKCIGITQKAAKKLDEYVCESCSQADTKKTSAKPSKRYKSSAKKKATSPQEPQDDEMESDDAQNEDEASDGDEYIGEQGENASDVEGAPKEEASSSTKPARTRRLQKQDSHASRAESPSSDTEIRSKPSQGARRPSGPAKSASGAGPKKGGPRKPTGPTDASTEDARSRARKVLATALEKIFATHGSESASEEEEETDAQRGEAYAALLEAELFDATADAHGSIRVVASRYKDRFRTFLFSLKDAKNTTLHSRIASGELAAAELAKMSNEELANDTIRQATEKARLDALHRSTLRAEEAGPMRKITHKGEVEIESDALLARDQPDKFQIAVDRKTDVHQRISESEPAIPTQGPTSPGSDSVKESEEGPEETGATTSERTATRNSAPAPDAAQGSPSRLNFGDVWARNADSKTQDDDQNDHETTESYGFDVGSPHDEAYGHEAGVETEGAATSGADDFIDSFLDGKDDHDAEETTTSKDATQAAARSTTPDCEPSSLARHRFRTVIWNGLMDLPDIFAFKGHVKQVAGRSIAHAPRLRTKFLPDRPLLIAGRLPTKAAVDYLLQVANAARTEILAFALEPGAIKDGATQATESDRTSFDGILKHFKDADRWGALHVSSSVKGSLIKDFYVAPLRQEDEVPLWLDMAESDCLGTDWHAKRDRDMLILVAVVIRDSLQAELVKAERGGGGHHRSTTKDGAKPQQEKADAEAGEAYDPTAGISIPLGPSSGTGASAIAPAAPGAPAGFGSDALQSLLRTLGKTAPAPANPAAMSSPAAGASMMAHVGGATPPGPPPPGPPPGPPPMLVPPGGNAAPSRSPLAGSWSPHPPADEAGAGAHWQPPQGYAPQGYEAHMPAPPGPAAGWEQGSGWNYPPGPGMHPPPGGEAPQPAPELPEEEYPGQYNPDYLAQASAGAGRGGAGYGPRGGGHAYGHGYGQAYGHGRGRGGWRGRGW</sequence>
<keyword evidence="7" id="KW-0539">Nucleus</keyword>
<evidence type="ECO:0000313" key="13">
    <source>
        <dbReference type="Proteomes" id="UP000011976"/>
    </source>
</evidence>
<evidence type="ECO:0000313" key="12">
    <source>
        <dbReference type="EMBL" id="GAC73854.1"/>
    </source>
</evidence>
<gene>
    <name evidence="12" type="ORF">PANT_9d00302</name>
</gene>
<evidence type="ECO:0000259" key="10">
    <source>
        <dbReference type="PROSITE" id="PS50016"/>
    </source>
</evidence>
<dbReference type="Pfam" id="PF07500">
    <property type="entry name" value="TFIIS_M"/>
    <property type="match status" value="1"/>
</dbReference>
<dbReference type="CDD" id="cd21538">
    <property type="entry name" value="SPOC_TFIIS"/>
    <property type="match status" value="1"/>
</dbReference>
<reference evidence="13" key="1">
    <citation type="journal article" date="2013" name="Genome Announc.">
        <title>Genome sequence of the basidiomycetous yeast Pseudozyma antarctica T-34, a producer of the glycolipid biosurfactants mannosylerythritol lipids.</title>
        <authorList>
            <person name="Morita T."/>
            <person name="Koike H."/>
            <person name="Koyama Y."/>
            <person name="Hagiwara H."/>
            <person name="Ito E."/>
            <person name="Fukuoka T."/>
            <person name="Imura T."/>
            <person name="Machida M."/>
            <person name="Kitamoto D."/>
        </authorList>
    </citation>
    <scope>NUCLEOTIDE SEQUENCE [LARGE SCALE GENOMIC DNA]</scope>
    <source>
        <strain evidence="13">T-34</strain>
    </source>
</reference>
<dbReference type="SUPFAM" id="SSF46942">
    <property type="entry name" value="Elongation factor TFIIS domain 2"/>
    <property type="match status" value="1"/>
</dbReference>
<dbReference type="GO" id="GO:0000977">
    <property type="term" value="F:RNA polymerase II transcription regulatory region sequence-specific DNA binding"/>
    <property type="evidence" value="ECO:0007669"/>
    <property type="project" value="TreeGrafter"/>
</dbReference>
<dbReference type="InterPro" id="IPR012921">
    <property type="entry name" value="SPOC_C"/>
</dbReference>
<dbReference type="GO" id="GO:0008270">
    <property type="term" value="F:zinc ion binding"/>
    <property type="evidence" value="ECO:0007669"/>
    <property type="project" value="UniProtKB-KW"/>
</dbReference>
<feature type="compositionally biased region" description="Low complexity" evidence="9">
    <location>
        <begin position="53"/>
        <end position="63"/>
    </location>
</feature>
<feature type="region of interest" description="Disordered" evidence="9">
    <location>
        <begin position="166"/>
        <end position="344"/>
    </location>
</feature>
<dbReference type="GO" id="GO:0005634">
    <property type="term" value="C:nucleus"/>
    <property type="evidence" value="ECO:0007669"/>
    <property type="project" value="TreeGrafter"/>
</dbReference>
<evidence type="ECO:0000256" key="2">
    <source>
        <dbReference type="ARBA" id="ARBA00011050"/>
    </source>
</evidence>
<evidence type="ECO:0000256" key="4">
    <source>
        <dbReference type="ARBA" id="ARBA00022723"/>
    </source>
</evidence>
<dbReference type="EMBL" id="DF196775">
    <property type="protein sequence ID" value="GAC73854.1"/>
    <property type="molecule type" value="Genomic_DNA"/>
</dbReference>
<dbReference type="InterPro" id="IPR003618">
    <property type="entry name" value="TFIIS_cen_dom"/>
</dbReference>
<feature type="compositionally biased region" description="Low complexity" evidence="9">
    <location>
        <begin position="905"/>
        <end position="929"/>
    </location>
</feature>
<dbReference type="InterPro" id="IPR019786">
    <property type="entry name" value="Zinc_finger_PHD-type_CS"/>
</dbReference>
<dbReference type="GO" id="GO:0001139">
    <property type="term" value="F:RNA polymerase II complex recruiting activity"/>
    <property type="evidence" value="ECO:0007669"/>
    <property type="project" value="TreeGrafter"/>
</dbReference>
<dbReference type="InterPro" id="IPR013083">
    <property type="entry name" value="Znf_RING/FYVE/PHD"/>
</dbReference>
<keyword evidence="5 8" id="KW-0863">Zinc-finger</keyword>
<feature type="compositionally biased region" description="Basic residues" evidence="9">
    <location>
        <begin position="174"/>
        <end position="190"/>
    </location>
</feature>
<feature type="compositionally biased region" description="Basic and acidic residues" evidence="9">
    <location>
        <begin position="576"/>
        <end position="587"/>
    </location>
</feature>
<dbReference type="InterPro" id="IPR036575">
    <property type="entry name" value="TFIIS_cen_dom_sf"/>
</dbReference>
<dbReference type="PROSITE" id="PS01359">
    <property type="entry name" value="ZF_PHD_1"/>
    <property type="match status" value="1"/>
</dbReference>
<evidence type="ECO:0000256" key="3">
    <source>
        <dbReference type="ARBA" id="ARBA00021616"/>
    </source>
</evidence>
<dbReference type="PANTHER" id="PTHR11477:SF0">
    <property type="entry name" value="IP08861P-RELATED"/>
    <property type="match status" value="1"/>
</dbReference>